<dbReference type="Gene3D" id="3.40.50.300">
    <property type="entry name" value="P-loop containing nucleotide triphosphate hydrolases"/>
    <property type="match status" value="1"/>
</dbReference>
<dbReference type="InterPro" id="IPR027417">
    <property type="entry name" value="P-loop_NTPase"/>
</dbReference>
<dbReference type="PANTHER" id="PTHR43038">
    <property type="entry name" value="ATP-BINDING CASSETTE, SUB-FAMILY H, MEMBER 1"/>
    <property type="match status" value="1"/>
</dbReference>
<dbReference type="Proteomes" id="UP000568486">
    <property type="component" value="Unassembled WGS sequence"/>
</dbReference>
<dbReference type="Pfam" id="PF00005">
    <property type="entry name" value="ABC_tran"/>
    <property type="match status" value="1"/>
</dbReference>
<dbReference type="GO" id="GO:0005524">
    <property type="term" value="F:ATP binding"/>
    <property type="evidence" value="ECO:0007669"/>
    <property type="project" value="UniProtKB-KW"/>
</dbReference>
<reference evidence="2 3" key="1">
    <citation type="submission" date="2020-03" db="EMBL/GenBank/DDBJ databases">
        <title>Whole genome sequencing of clinical and environmental type strains of Ochrobactrum.</title>
        <authorList>
            <person name="Dharne M."/>
        </authorList>
    </citation>
    <scope>NUCLEOTIDE SEQUENCE [LARGE SCALE GENOMIC DNA]</scope>
    <source>
        <strain evidence="2 3">DSM 22292</strain>
    </source>
</reference>
<comment type="caution">
    <text evidence="2">The sequence shown here is derived from an EMBL/GenBank/DDBJ whole genome shotgun (WGS) entry which is preliminary data.</text>
</comment>
<keyword evidence="2" id="KW-0067">ATP-binding</keyword>
<organism evidence="2 3">
    <name type="scientific">Brucella ciceri</name>
    <dbReference type="NCBI Taxonomy" id="391287"/>
    <lineage>
        <taxon>Bacteria</taxon>
        <taxon>Pseudomonadati</taxon>
        <taxon>Pseudomonadota</taxon>
        <taxon>Alphaproteobacteria</taxon>
        <taxon>Hyphomicrobiales</taxon>
        <taxon>Brucellaceae</taxon>
        <taxon>Brucella/Ochrobactrum group</taxon>
        <taxon>Brucella</taxon>
    </lineage>
</organism>
<evidence type="ECO:0000313" key="2">
    <source>
        <dbReference type="EMBL" id="NKC27659.1"/>
    </source>
</evidence>
<protein>
    <submittedName>
        <fullName evidence="2">ATP-binding cassette domain-containing protein</fullName>
    </submittedName>
</protein>
<gene>
    <name evidence="2" type="ORF">HED52_02220</name>
</gene>
<dbReference type="InterPro" id="IPR003439">
    <property type="entry name" value="ABC_transporter-like_ATP-bd"/>
</dbReference>
<evidence type="ECO:0000259" key="1">
    <source>
        <dbReference type="Pfam" id="PF00005"/>
    </source>
</evidence>
<accession>A0ABX1DRV1</accession>
<dbReference type="PANTHER" id="PTHR43038:SF3">
    <property type="entry name" value="ABC TRANSPORTER G FAMILY MEMBER 20 ISOFORM X1"/>
    <property type="match status" value="1"/>
</dbReference>
<keyword evidence="2" id="KW-0547">Nucleotide-binding</keyword>
<name>A0ABX1DRV1_9HYPH</name>
<proteinExistence type="predicted"/>
<dbReference type="SUPFAM" id="SSF52540">
    <property type="entry name" value="P-loop containing nucleoside triphosphate hydrolases"/>
    <property type="match status" value="1"/>
</dbReference>
<sequence length="112" mass="12007">MVGLIGPDGVGKSSLLSLIAGARTVQQGHIEVLDGDISDKRHLQSAYPRIAYMPQGLGKNLYPTLSVFENIDFSGGCLDITGKSVSGVLPIFWHEPACRPSRTVRRANFPAA</sequence>
<evidence type="ECO:0000313" key="3">
    <source>
        <dbReference type="Proteomes" id="UP000568486"/>
    </source>
</evidence>
<keyword evidence="3" id="KW-1185">Reference proteome</keyword>
<dbReference type="EMBL" id="JAAVLR010000001">
    <property type="protein sequence ID" value="NKC27659.1"/>
    <property type="molecule type" value="Genomic_DNA"/>
</dbReference>
<feature type="domain" description="ABC transporter" evidence="1">
    <location>
        <begin position="1"/>
        <end position="83"/>
    </location>
</feature>